<feature type="region of interest" description="Disordered" evidence="1">
    <location>
        <begin position="1"/>
        <end position="30"/>
    </location>
</feature>
<dbReference type="STRING" id="1150469.RSPPHO_01424"/>
<gene>
    <name evidence="2" type="ORF">RSPPHO_01424</name>
</gene>
<dbReference type="PATRIC" id="fig|1150469.3.peg.1605"/>
<dbReference type="PANTHER" id="PTHR45947">
    <property type="entry name" value="SULFOQUINOVOSYL TRANSFERASE SQD2"/>
    <property type="match status" value="1"/>
</dbReference>
<sequence length="464" mass="50011">MRQLGDCTPRRFGVGSPLLPSLPSHPEGPSPRAVRVEAIFMDPSSSPLRVAVLVTLYWTPRAGGHVKTWERLADAAAEVPGLDLTVFLLGETEKVVERSPRARLHLLAPRFGTDRLAFLDSGAGHTDLARIHPRLAALLTGFDLVVTTDHFVFARTARRVLSGGPTVLVHSIHTDVETLARTYAPAIIQRLLGERLGAALDRWLNIGAWAARSEARKLRDHLGACQHVFVSRQEDADLVEDAHPGLPHSFLRRGLDLTLFSPARRDRAGLDQTLGLGSEGRGSERLLALFAGRADGSKRLMLAVEAVRRLRDQGHEIDLVIAGAGMDLPRAQAILGAHCHLLGLLAQTDLARVMASCDLFIFPSVSETLGNVVLEARASGLPVVLSGQRGGTGWLLNTPGVDGLVVSSDDPEVWAQAVASLLSPDVRHAMGHAAREAMEANAQTWARVLSEDLVGPWRALVGRA</sequence>
<name>H6SJ85_PARPM</name>
<keyword evidence="2" id="KW-0808">Transferase</keyword>
<organism evidence="2 3">
    <name type="scientific">Pararhodospirillum photometricum DSM 122</name>
    <dbReference type="NCBI Taxonomy" id="1150469"/>
    <lineage>
        <taxon>Bacteria</taxon>
        <taxon>Pseudomonadati</taxon>
        <taxon>Pseudomonadota</taxon>
        <taxon>Alphaproteobacteria</taxon>
        <taxon>Rhodospirillales</taxon>
        <taxon>Rhodospirillaceae</taxon>
        <taxon>Pararhodospirillum</taxon>
    </lineage>
</organism>
<dbReference type="AlphaFoldDB" id="H6SJ85"/>
<protein>
    <submittedName>
        <fullName evidence="2">Glycosyl transferase, group 1</fullName>
    </submittedName>
</protein>
<dbReference type="Pfam" id="PF13692">
    <property type="entry name" value="Glyco_trans_1_4"/>
    <property type="match status" value="1"/>
</dbReference>
<evidence type="ECO:0000313" key="3">
    <source>
        <dbReference type="Proteomes" id="UP000033220"/>
    </source>
</evidence>
<dbReference type="eggNOG" id="COG0438">
    <property type="taxonomic scope" value="Bacteria"/>
</dbReference>
<dbReference type="GO" id="GO:0016757">
    <property type="term" value="F:glycosyltransferase activity"/>
    <property type="evidence" value="ECO:0007669"/>
    <property type="project" value="TreeGrafter"/>
</dbReference>
<proteinExistence type="predicted"/>
<dbReference type="SUPFAM" id="SSF53756">
    <property type="entry name" value="UDP-Glycosyltransferase/glycogen phosphorylase"/>
    <property type="match status" value="1"/>
</dbReference>
<dbReference type="Gene3D" id="3.40.50.2000">
    <property type="entry name" value="Glycogen Phosphorylase B"/>
    <property type="match status" value="2"/>
</dbReference>
<dbReference type="KEGG" id="rpm:RSPPHO_01424"/>
<dbReference type="EMBL" id="HE663493">
    <property type="protein sequence ID" value="CCG08050.1"/>
    <property type="molecule type" value="Genomic_DNA"/>
</dbReference>
<dbReference type="PANTHER" id="PTHR45947:SF3">
    <property type="entry name" value="SULFOQUINOVOSYL TRANSFERASE SQD2"/>
    <property type="match status" value="1"/>
</dbReference>
<feature type="compositionally biased region" description="Low complexity" evidence="1">
    <location>
        <begin position="13"/>
        <end position="30"/>
    </location>
</feature>
<dbReference type="InterPro" id="IPR050194">
    <property type="entry name" value="Glycosyltransferase_grp1"/>
</dbReference>
<evidence type="ECO:0000256" key="1">
    <source>
        <dbReference type="SAM" id="MobiDB-lite"/>
    </source>
</evidence>
<accession>H6SJ85</accession>
<keyword evidence="3" id="KW-1185">Reference proteome</keyword>
<dbReference type="Proteomes" id="UP000033220">
    <property type="component" value="Chromosome DSM 122"/>
</dbReference>
<evidence type="ECO:0000313" key="2">
    <source>
        <dbReference type="EMBL" id="CCG08050.1"/>
    </source>
</evidence>
<dbReference type="HOGENOM" id="CLU_631527_0_0_5"/>
<reference evidence="2 3" key="1">
    <citation type="submission" date="2012-02" db="EMBL/GenBank/DDBJ databases">
        <title>Shotgun genome sequence of Phaeospirillum photometricum DSM 122.</title>
        <authorList>
            <person name="Duquesne K."/>
            <person name="Sturgis J."/>
        </authorList>
    </citation>
    <scope>NUCLEOTIDE SEQUENCE [LARGE SCALE GENOMIC DNA]</scope>
    <source>
        <strain evidence="3">DSM122</strain>
    </source>
</reference>